<feature type="non-terminal residue" evidence="1">
    <location>
        <position position="101"/>
    </location>
</feature>
<accession>A0ABW4DWR1</accession>
<dbReference type="RefSeq" id="WP_379107214.1">
    <property type="nucleotide sequence ID" value="NZ_JBHTOQ010000024.1"/>
</dbReference>
<protein>
    <submittedName>
        <fullName evidence="1">Uncharacterized protein</fullName>
    </submittedName>
</protein>
<dbReference type="EMBL" id="JBHTOQ010000024">
    <property type="protein sequence ID" value="MFD1482207.1"/>
    <property type="molecule type" value="Genomic_DNA"/>
</dbReference>
<sequence length="101" mass="11048">MADGRSRERNALHRVVPEALIRKGPPLPPIILVVSSETQEQQNDRRSYAGLASHESYATALRRLRPGIELDTASCLGTGDITDLSRLDGIVFAGSPIQMHE</sequence>
<evidence type="ECO:0000313" key="2">
    <source>
        <dbReference type="Proteomes" id="UP001597302"/>
    </source>
</evidence>
<keyword evidence="2" id="KW-1185">Reference proteome</keyword>
<name>A0ABW4DWR1_9RHOB</name>
<proteinExistence type="predicted"/>
<evidence type="ECO:0000313" key="1">
    <source>
        <dbReference type="EMBL" id="MFD1482207.1"/>
    </source>
</evidence>
<comment type="caution">
    <text evidence="1">The sequence shown here is derived from an EMBL/GenBank/DDBJ whole genome shotgun (WGS) entry which is preliminary data.</text>
</comment>
<organism evidence="1 2">
    <name type="scientific">Paracoccus nototheniae</name>
    <dbReference type="NCBI Taxonomy" id="2489002"/>
    <lineage>
        <taxon>Bacteria</taxon>
        <taxon>Pseudomonadati</taxon>
        <taxon>Pseudomonadota</taxon>
        <taxon>Alphaproteobacteria</taxon>
        <taxon>Rhodobacterales</taxon>
        <taxon>Paracoccaceae</taxon>
        <taxon>Paracoccus</taxon>
    </lineage>
</organism>
<gene>
    <name evidence="1" type="ORF">ACFQ5P_12980</name>
</gene>
<dbReference type="Proteomes" id="UP001597302">
    <property type="component" value="Unassembled WGS sequence"/>
</dbReference>
<reference evidence="2" key="1">
    <citation type="journal article" date="2019" name="Int. J. Syst. Evol. Microbiol.">
        <title>The Global Catalogue of Microorganisms (GCM) 10K type strain sequencing project: providing services to taxonomists for standard genome sequencing and annotation.</title>
        <authorList>
            <consortium name="The Broad Institute Genomics Platform"/>
            <consortium name="The Broad Institute Genome Sequencing Center for Infectious Disease"/>
            <person name="Wu L."/>
            <person name="Ma J."/>
        </authorList>
    </citation>
    <scope>NUCLEOTIDE SEQUENCE [LARGE SCALE GENOMIC DNA]</scope>
    <source>
        <strain evidence="2">CCM 8875</strain>
    </source>
</reference>